<feature type="coiled-coil region" evidence="6">
    <location>
        <begin position="65"/>
        <end position="148"/>
    </location>
</feature>
<name>A0A2B5IWM3_9BACI</name>
<keyword evidence="6" id="KW-0175">Coiled coil</keyword>
<keyword evidence="4" id="KW-0378">Hydrolase</keyword>
<evidence type="ECO:0000313" key="10">
    <source>
        <dbReference type="Proteomes" id="UP000223311"/>
    </source>
</evidence>
<dbReference type="AlphaFoldDB" id="A0A2B5IWM3"/>
<proteinExistence type="inferred from homology"/>
<dbReference type="PROSITE" id="PS51935">
    <property type="entry name" value="NLPC_P60"/>
    <property type="match status" value="1"/>
</dbReference>
<dbReference type="GO" id="GO:0008234">
    <property type="term" value="F:cysteine-type peptidase activity"/>
    <property type="evidence" value="ECO:0007669"/>
    <property type="project" value="UniProtKB-KW"/>
</dbReference>
<dbReference type="InterPro" id="IPR000064">
    <property type="entry name" value="NLP_P60_dom"/>
</dbReference>
<dbReference type="Proteomes" id="UP000223311">
    <property type="component" value="Unassembled WGS sequence"/>
</dbReference>
<comment type="caution">
    <text evidence="9">The sequence shown here is derived from an EMBL/GenBank/DDBJ whole genome shotgun (WGS) entry which is preliminary data.</text>
</comment>
<dbReference type="SUPFAM" id="SSF54001">
    <property type="entry name" value="Cysteine proteinases"/>
    <property type="match status" value="1"/>
</dbReference>
<feature type="domain" description="NlpC/P60" evidence="8">
    <location>
        <begin position="353"/>
        <end position="469"/>
    </location>
</feature>
<dbReference type="InterPro" id="IPR051202">
    <property type="entry name" value="Peptidase_C40"/>
</dbReference>
<dbReference type="Pfam" id="PF00877">
    <property type="entry name" value="NLPC_P60"/>
    <property type="match status" value="1"/>
</dbReference>
<dbReference type="Pfam" id="PF24568">
    <property type="entry name" value="CC_PcsB"/>
    <property type="match status" value="1"/>
</dbReference>
<evidence type="ECO:0000256" key="1">
    <source>
        <dbReference type="ARBA" id="ARBA00007074"/>
    </source>
</evidence>
<feature type="region of interest" description="Disordered" evidence="7">
    <location>
        <begin position="287"/>
        <end position="359"/>
    </location>
</feature>
<dbReference type="InterPro" id="IPR038765">
    <property type="entry name" value="Papain-like_cys_pep_sf"/>
</dbReference>
<evidence type="ECO:0000259" key="8">
    <source>
        <dbReference type="PROSITE" id="PS51935"/>
    </source>
</evidence>
<evidence type="ECO:0000256" key="6">
    <source>
        <dbReference type="SAM" id="Coils"/>
    </source>
</evidence>
<feature type="compositionally biased region" description="Low complexity" evidence="7">
    <location>
        <begin position="290"/>
        <end position="320"/>
    </location>
</feature>
<dbReference type="Gene3D" id="6.10.250.3150">
    <property type="match status" value="1"/>
</dbReference>
<keyword evidence="3" id="KW-0732">Signal</keyword>
<dbReference type="InterPro" id="IPR057309">
    <property type="entry name" value="PcsB_CC"/>
</dbReference>
<evidence type="ECO:0000313" key="9">
    <source>
        <dbReference type="EMBL" id="PFZ29682.1"/>
    </source>
</evidence>
<gene>
    <name evidence="9" type="ORF">COL66_15835</name>
</gene>
<sequence length="469" mass="51384">MFYNSVTLAKKIPNYGIKFIGYIRKKTKESGVKNKMKKLKMASCALVAGLMFSGLTPNVFAEDKISDVKSQINTQNDTLHKQQQERDVLQKQMNDLNKTIQGLDKSVQENASKLDETTKKVADTEQLIENKNKDIAELQTKIAKREELLRKRLVALQEQPNTNVVTEVLVNSKNVADLVDRLTSVSKILESDEDIMKTQQEDQANVKKDVETVKTKQKELKEAQAQIETAKKELDAEKAKKATAVNDLSGKMDTVVTSMTSTESQLKDLEKQALQLQRIAEQEAQEKAAQEAAAQKQAEQAAKDAQAPTAQAPAAQTTPANNGGQAQKEESKKEEPKKEEPKPETKKPEPAPTPNAGGVIGKAQGYLGLPYVWGSASPSNGGFDCSGFISYIYGVGRQDVAGYWNSVSKVSSPQPGDLVFFQGTYKPGPSHIGIYVGNGQMIHAGDKGIAYASLSSSYNQKHFLGYGRL</sequence>
<evidence type="ECO:0000256" key="5">
    <source>
        <dbReference type="ARBA" id="ARBA00022807"/>
    </source>
</evidence>
<dbReference type="PANTHER" id="PTHR47053">
    <property type="entry name" value="MUREIN DD-ENDOPEPTIDASE MEPH-RELATED"/>
    <property type="match status" value="1"/>
</dbReference>
<dbReference type="GO" id="GO:0006508">
    <property type="term" value="P:proteolysis"/>
    <property type="evidence" value="ECO:0007669"/>
    <property type="project" value="UniProtKB-KW"/>
</dbReference>
<dbReference type="EMBL" id="NVGE01000019">
    <property type="protein sequence ID" value="PFZ29682.1"/>
    <property type="molecule type" value="Genomic_DNA"/>
</dbReference>
<feature type="compositionally biased region" description="Basic and acidic residues" evidence="7">
    <location>
        <begin position="327"/>
        <end position="349"/>
    </location>
</feature>
<keyword evidence="5" id="KW-0788">Thiol protease</keyword>
<accession>A0A2B5IWM3</accession>
<protein>
    <submittedName>
        <fullName evidence="9">N-acetylmuramoyl-L-alanine amidase</fullName>
    </submittedName>
</protein>
<evidence type="ECO:0000256" key="2">
    <source>
        <dbReference type="ARBA" id="ARBA00022670"/>
    </source>
</evidence>
<dbReference type="RefSeq" id="WP_098577351.1">
    <property type="nucleotide sequence ID" value="NZ_NVGE01000019.1"/>
</dbReference>
<evidence type="ECO:0000256" key="7">
    <source>
        <dbReference type="SAM" id="MobiDB-lite"/>
    </source>
</evidence>
<organism evidence="9 10">
    <name type="scientific">Bacillus wiedmannii</name>
    <dbReference type="NCBI Taxonomy" id="1890302"/>
    <lineage>
        <taxon>Bacteria</taxon>
        <taxon>Bacillati</taxon>
        <taxon>Bacillota</taxon>
        <taxon>Bacilli</taxon>
        <taxon>Bacillales</taxon>
        <taxon>Bacillaceae</taxon>
        <taxon>Bacillus</taxon>
        <taxon>Bacillus cereus group</taxon>
    </lineage>
</organism>
<comment type="similarity">
    <text evidence="1">Belongs to the peptidase C40 family.</text>
</comment>
<evidence type="ECO:0000256" key="4">
    <source>
        <dbReference type="ARBA" id="ARBA00022801"/>
    </source>
</evidence>
<evidence type="ECO:0000256" key="3">
    <source>
        <dbReference type="ARBA" id="ARBA00022729"/>
    </source>
</evidence>
<dbReference type="PANTHER" id="PTHR47053:SF1">
    <property type="entry name" value="MUREIN DD-ENDOPEPTIDASE MEPH-RELATED"/>
    <property type="match status" value="1"/>
</dbReference>
<dbReference type="Gene3D" id="3.90.1720.10">
    <property type="entry name" value="endopeptidase domain like (from Nostoc punctiforme)"/>
    <property type="match status" value="1"/>
</dbReference>
<reference evidence="9 10" key="1">
    <citation type="submission" date="2017-09" db="EMBL/GenBank/DDBJ databases">
        <title>Large-scale bioinformatics analysis of Bacillus genomes uncovers conserved roles of natural products in bacterial physiology.</title>
        <authorList>
            <consortium name="Agbiome Team Llc"/>
            <person name="Bleich R.M."/>
            <person name="Grubbs K.J."/>
            <person name="Santa Maria K.C."/>
            <person name="Allen S.E."/>
            <person name="Farag S."/>
            <person name="Shank E.A."/>
            <person name="Bowers A."/>
        </authorList>
    </citation>
    <scope>NUCLEOTIDE SEQUENCE [LARGE SCALE GENOMIC DNA]</scope>
    <source>
        <strain evidence="9 10">AFS080080</strain>
    </source>
</reference>
<keyword evidence="2" id="KW-0645">Protease</keyword>